<evidence type="ECO:0008006" key="5">
    <source>
        <dbReference type="Google" id="ProtNLM"/>
    </source>
</evidence>
<protein>
    <recommendedName>
        <fullName evidence="5">Pea2p</fullName>
    </recommendedName>
</protein>
<feature type="compositionally biased region" description="Basic and acidic residues" evidence="2">
    <location>
        <begin position="302"/>
        <end position="315"/>
    </location>
</feature>
<dbReference type="AlphaFoldDB" id="A0AAN7W4L4"/>
<dbReference type="Proteomes" id="UP001306508">
    <property type="component" value="Unassembled WGS sequence"/>
</dbReference>
<keyword evidence="4" id="KW-1185">Reference proteome</keyword>
<feature type="region of interest" description="Disordered" evidence="2">
    <location>
        <begin position="290"/>
        <end position="315"/>
    </location>
</feature>
<evidence type="ECO:0000256" key="1">
    <source>
        <dbReference type="SAM" id="Coils"/>
    </source>
</evidence>
<accession>A0AAN7W4L4</accession>
<sequence length="494" mass="56997">MNNLSLLKQSNPLLFTPERYDEYPLDPIELAQFLNKSLEKDSNNNILLRERPFTSVDQLDYLFYLDSDTQELDLDKKLAIEYALFQLQLLKQAEAINSDNNSNNKRINKNSNNDFYNAVKDDDHDGLSDFESLRNSDFKSLNGLKKLLFTLNKVNGLDLDLNRLNHLESQIHYKSSSANINAVNTITATSSRTGITNDSSISNESSHKTIKNFDLNDENPKENFIDNACTNSADDSIQELTSYLLSNTIKKGIDLRPKGEMNDSTQFLKNCIDSLIEVIITNRTNNSVSQIEVSSSSNHNNNSKDTDKDKDEPNAFMDSKCKELETKLAEMTTAFNDLQLAHNFLTKQYENDHNDSMKNIEKLTRTNKELQEKILKYHSILSKREDYNKIHETDDNNQSDTINRDNESSIFHSSNKSFTSPIFGHREIWTPQTPSSNKNNISTMNNTMNSPSLSMMKNEFRRLLTETQRKYEKEIDQERQIRKQLQYELNLVKK</sequence>
<evidence type="ECO:0000256" key="2">
    <source>
        <dbReference type="SAM" id="MobiDB-lite"/>
    </source>
</evidence>
<gene>
    <name evidence="3" type="ORF">RI543_001492</name>
</gene>
<comment type="caution">
    <text evidence="3">The sequence shown here is derived from an EMBL/GenBank/DDBJ whole genome shotgun (WGS) entry which is preliminary data.</text>
</comment>
<evidence type="ECO:0000313" key="4">
    <source>
        <dbReference type="Proteomes" id="UP001306508"/>
    </source>
</evidence>
<feature type="coiled-coil region" evidence="1">
    <location>
        <begin position="321"/>
        <end position="380"/>
    </location>
</feature>
<feature type="compositionally biased region" description="Low complexity" evidence="2">
    <location>
        <begin position="290"/>
        <end position="301"/>
    </location>
</feature>
<evidence type="ECO:0000313" key="3">
    <source>
        <dbReference type="EMBL" id="KAK5781101.1"/>
    </source>
</evidence>
<organism evidence="3 4">
    <name type="scientific">Arxiozyma heterogenica</name>
    <dbReference type="NCBI Taxonomy" id="278026"/>
    <lineage>
        <taxon>Eukaryota</taxon>
        <taxon>Fungi</taxon>
        <taxon>Dikarya</taxon>
        <taxon>Ascomycota</taxon>
        <taxon>Saccharomycotina</taxon>
        <taxon>Saccharomycetes</taxon>
        <taxon>Saccharomycetales</taxon>
        <taxon>Saccharomycetaceae</taxon>
        <taxon>Arxiozyma</taxon>
    </lineage>
</organism>
<feature type="region of interest" description="Disordered" evidence="2">
    <location>
        <begin position="391"/>
        <end position="418"/>
    </location>
</feature>
<keyword evidence="1" id="KW-0175">Coiled coil</keyword>
<dbReference type="EMBL" id="JAWIZZ010000038">
    <property type="protein sequence ID" value="KAK5781101.1"/>
    <property type="molecule type" value="Genomic_DNA"/>
</dbReference>
<name>A0AAN7W4L4_9SACH</name>
<feature type="compositionally biased region" description="Polar residues" evidence="2">
    <location>
        <begin position="408"/>
        <end position="418"/>
    </location>
</feature>
<proteinExistence type="predicted"/>
<reference evidence="4" key="1">
    <citation type="submission" date="2023-07" db="EMBL/GenBank/DDBJ databases">
        <title>A draft genome of Kazachstania heterogenica Y-27499.</title>
        <authorList>
            <person name="Donic C."/>
            <person name="Kralova J.S."/>
            <person name="Fidel L."/>
            <person name="Ben-Dor S."/>
            <person name="Jung S."/>
        </authorList>
    </citation>
    <scope>NUCLEOTIDE SEQUENCE [LARGE SCALE GENOMIC DNA]</scope>
    <source>
        <strain evidence="4">Y27499</strain>
    </source>
</reference>